<dbReference type="Proteomes" id="UP000598271">
    <property type="component" value="Unassembled WGS sequence"/>
</dbReference>
<dbReference type="Gene3D" id="1.10.1740.10">
    <property type="match status" value="1"/>
</dbReference>
<keyword evidence="2" id="KW-0805">Transcription regulation</keyword>
<evidence type="ECO:0000259" key="5">
    <source>
        <dbReference type="Pfam" id="PF04542"/>
    </source>
</evidence>
<evidence type="ECO:0000259" key="6">
    <source>
        <dbReference type="Pfam" id="PF08281"/>
    </source>
</evidence>
<gene>
    <name evidence="7" type="ORF">GCM10007390_19380</name>
</gene>
<evidence type="ECO:0000256" key="2">
    <source>
        <dbReference type="ARBA" id="ARBA00023015"/>
    </source>
</evidence>
<dbReference type="GO" id="GO:0006352">
    <property type="term" value="P:DNA-templated transcription initiation"/>
    <property type="evidence" value="ECO:0007669"/>
    <property type="project" value="InterPro"/>
</dbReference>
<protein>
    <submittedName>
        <fullName evidence="7">DNA-directed RNA polymerase sigma-70 factor</fullName>
    </submittedName>
</protein>
<organism evidence="7 8">
    <name type="scientific">Persicitalea jodogahamensis</name>
    <dbReference type="NCBI Taxonomy" id="402147"/>
    <lineage>
        <taxon>Bacteria</taxon>
        <taxon>Pseudomonadati</taxon>
        <taxon>Bacteroidota</taxon>
        <taxon>Cytophagia</taxon>
        <taxon>Cytophagales</taxon>
        <taxon>Spirosomataceae</taxon>
        <taxon>Persicitalea</taxon>
    </lineage>
</organism>
<keyword evidence="8" id="KW-1185">Reference proteome</keyword>
<dbReference type="InterPro" id="IPR007627">
    <property type="entry name" value="RNA_pol_sigma70_r2"/>
</dbReference>
<sequence length="185" mass="21937">MRESNLTDEELVHLLKKSNPNAYEAIYKRYWRYLYGFVFQQLGTKEDAEEIVHDLMLSIWQNRQTVCIQNLKVYLFIAARNLTNKSIKARINLRKYQEHVLLHEVFDNFQTNEIPSPHSLSQAVEKVLTQMPEKTARIFRMSKMDELPVKTIASKMDLSEKAVEYHITKSLKLLRHQLQNFHSDN</sequence>
<dbReference type="NCBIfam" id="TIGR02937">
    <property type="entry name" value="sigma70-ECF"/>
    <property type="match status" value="1"/>
</dbReference>
<feature type="domain" description="RNA polymerase sigma factor 70 region 4 type 2" evidence="6">
    <location>
        <begin position="122"/>
        <end position="174"/>
    </location>
</feature>
<evidence type="ECO:0000256" key="4">
    <source>
        <dbReference type="ARBA" id="ARBA00023163"/>
    </source>
</evidence>
<proteinExistence type="inferred from homology"/>
<dbReference type="PANTHER" id="PTHR43133:SF46">
    <property type="entry name" value="RNA POLYMERASE SIGMA-70 FACTOR ECF SUBFAMILY"/>
    <property type="match status" value="1"/>
</dbReference>
<feature type="domain" description="RNA polymerase sigma-70 region 2" evidence="5">
    <location>
        <begin position="26"/>
        <end position="86"/>
    </location>
</feature>
<comment type="similarity">
    <text evidence="1">Belongs to the sigma-70 factor family. ECF subfamily.</text>
</comment>
<dbReference type="GO" id="GO:0016987">
    <property type="term" value="F:sigma factor activity"/>
    <property type="evidence" value="ECO:0007669"/>
    <property type="project" value="UniProtKB-KW"/>
</dbReference>
<evidence type="ECO:0000313" key="7">
    <source>
        <dbReference type="EMBL" id="GHB65411.1"/>
    </source>
</evidence>
<dbReference type="EMBL" id="BMXF01000001">
    <property type="protein sequence ID" value="GHB65411.1"/>
    <property type="molecule type" value="Genomic_DNA"/>
</dbReference>
<dbReference type="Pfam" id="PF08281">
    <property type="entry name" value="Sigma70_r4_2"/>
    <property type="match status" value="1"/>
</dbReference>
<dbReference type="AlphaFoldDB" id="A0A8J3G9R5"/>
<dbReference type="InterPro" id="IPR036388">
    <property type="entry name" value="WH-like_DNA-bd_sf"/>
</dbReference>
<keyword evidence="4" id="KW-0804">Transcription</keyword>
<keyword evidence="3" id="KW-0731">Sigma factor</keyword>
<dbReference type="InterPro" id="IPR014284">
    <property type="entry name" value="RNA_pol_sigma-70_dom"/>
</dbReference>
<dbReference type="InterPro" id="IPR039425">
    <property type="entry name" value="RNA_pol_sigma-70-like"/>
</dbReference>
<dbReference type="SUPFAM" id="SSF88946">
    <property type="entry name" value="Sigma2 domain of RNA polymerase sigma factors"/>
    <property type="match status" value="1"/>
</dbReference>
<dbReference type="InterPro" id="IPR013324">
    <property type="entry name" value="RNA_pol_sigma_r3/r4-like"/>
</dbReference>
<evidence type="ECO:0000256" key="1">
    <source>
        <dbReference type="ARBA" id="ARBA00010641"/>
    </source>
</evidence>
<dbReference type="GO" id="GO:0000428">
    <property type="term" value="C:DNA-directed RNA polymerase complex"/>
    <property type="evidence" value="ECO:0007669"/>
    <property type="project" value="UniProtKB-KW"/>
</dbReference>
<accession>A0A8J3G9R5</accession>
<evidence type="ECO:0000313" key="8">
    <source>
        <dbReference type="Proteomes" id="UP000598271"/>
    </source>
</evidence>
<dbReference type="Gene3D" id="1.10.10.10">
    <property type="entry name" value="Winged helix-like DNA-binding domain superfamily/Winged helix DNA-binding domain"/>
    <property type="match status" value="1"/>
</dbReference>
<dbReference type="PANTHER" id="PTHR43133">
    <property type="entry name" value="RNA POLYMERASE ECF-TYPE SIGMA FACTO"/>
    <property type="match status" value="1"/>
</dbReference>
<dbReference type="InterPro" id="IPR013325">
    <property type="entry name" value="RNA_pol_sigma_r2"/>
</dbReference>
<name>A0A8J3G9R5_9BACT</name>
<dbReference type="SUPFAM" id="SSF88659">
    <property type="entry name" value="Sigma3 and sigma4 domains of RNA polymerase sigma factors"/>
    <property type="match status" value="1"/>
</dbReference>
<dbReference type="GO" id="GO:0003677">
    <property type="term" value="F:DNA binding"/>
    <property type="evidence" value="ECO:0007669"/>
    <property type="project" value="InterPro"/>
</dbReference>
<reference evidence="7 8" key="1">
    <citation type="journal article" date="2014" name="Int. J. Syst. Evol. Microbiol.">
        <title>Complete genome sequence of Corynebacterium casei LMG S-19264T (=DSM 44701T), isolated from a smear-ripened cheese.</title>
        <authorList>
            <consortium name="US DOE Joint Genome Institute (JGI-PGF)"/>
            <person name="Walter F."/>
            <person name="Albersmeier A."/>
            <person name="Kalinowski J."/>
            <person name="Ruckert C."/>
        </authorList>
    </citation>
    <scope>NUCLEOTIDE SEQUENCE [LARGE SCALE GENOMIC DNA]</scope>
    <source>
        <strain evidence="7 8">KCTC 12866</strain>
    </source>
</reference>
<keyword evidence="7" id="KW-0240">DNA-directed RNA polymerase</keyword>
<dbReference type="InterPro" id="IPR013249">
    <property type="entry name" value="RNA_pol_sigma70_r4_t2"/>
</dbReference>
<evidence type="ECO:0000256" key="3">
    <source>
        <dbReference type="ARBA" id="ARBA00023082"/>
    </source>
</evidence>
<comment type="caution">
    <text evidence="7">The sequence shown here is derived from an EMBL/GenBank/DDBJ whole genome shotgun (WGS) entry which is preliminary data.</text>
</comment>
<dbReference type="Pfam" id="PF04542">
    <property type="entry name" value="Sigma70_r2"/>
    <property type="match status" value="1"/>
</dbReference>
<dbReference type="RefSeq" id="WP_189564097.1">
    <property type="nucleotide sequence ID" value="NZ_BMXF01000001.1"/>
</dbReference>